<reference evidence="1" key="1">
    <citation type="submission" date="2013-12" db="EMBL/GenBank/DDBJ databases">
        <title>A Varibaculum cambriense genome reconstructed from a premature infant gut community with otherwise low bacterial novelty that shifts toward anaerobic metabolism during the third week of life.</title>
        <authorList>
            <person name="Brown C.T."/>
            <person name="Sharon I."/>
            <person name="Thomas B.C."/>
            <person name="Castelle C.J."/>
            <person name="Morowitz M.J."/>
            <person name="Banfield J.F."/>
        </authorList>
    </citation>
    <scope>NUCLEOTIDE SEQUENCE</scope>
</reference>
<organism evidence="1">
    <name type="scientific">human gut metagenome</name>
    <dbReference type="NCBI Taxonomy" id="408170"/>
    <lineage>
        <taxon>unclassified sequences</taxon>
        <taxon>metagenomes</taxon>
        <taxon>organismal metagenomes</taxon>
    </lineage>
</organism>
<accession>W1YAN1</accession>
<sequence length="25" mass="3009">MKEFSTYKKDDVIFLLKDISDMIVE</sequence>
<dbReference type="EMBL" id="AZMM01006563">
    <property type="protein sequence ID" value="ETJ39567.1"/>
    <property type="molecule type" value="Genomic_DNA"/>
</dbReference>
<feature type="non-terminal residue" evidence="1">
    <location>
        <position position="25"/>
    </location>
</feature>
<dbReference type="AlphaFoldDB" id="W1YAN1"/>
<proteinExistence type="predicted"/>
<protein>
    <submittedName>
        <fullName evidence="1">Uncharacterized protein</fullName>
    </submittedName>
</protein>
<comment type="caution">
    <text evidence="1">The sequence shown here is derived from an EMBL/GenBank/DDBJ whole genome shotgun (WGS) entry which is preliminary data.</text>
</comment>
<gene>
    <name evidence="1" type="ORF">Q604_UNBC06563G0001</name>
</gene>
<evidence type="ECO:0000313" key="1">
    <source>
        <dbReference type="EMBL" id="ETJ39567.1"/>
    </source>
</evidence>
<name>W1YAN1_9ZZZZ</name>